<dbReference type="Pfam" id="PF00226">
    <property type="entry name" value="DnaJ"/>
    <property type="match status" value="1"/>
</dbReference>
<dbReference type="CDD" id="cd06257">
    <property type="entry name" value="DnaJ"/>
    <property type="match status" value="1"/>
</dbReference>
<dbReference type="PANTHER" id="PTHR43908:SF3">
    <property type="entry name" value="AT29763P-RELATED"/>
    <property type="match status" value="1"/>
</dbReference>
<dbReference type="PRINTS" id="PR00625">
    <property type="entry name" value="JDOMAIN"/>
</dbReference>
<keyword evidence="4" id="KW-1133">Transmembrane helix</keyword>
<organism evidence="8">
    <name type="scientific">Micromonas pusilla</name>
    <name type="common">Picoplanktonic green alga</name>
    <name type="synonym">Chromulina pusilla</name>
    <dbReference type="NCBI Taxonomy" id="38833"/>
    <lineage>
        <taxon>Eukaryota</taxon>
        <taxon>Viridiplantae</taxon>
        <taxon>Chlorophyta</taxon>
        <taxon>Mamiellophyceae</taxon>
        <taxon>Mamiellales</taxon>
        <taxon>Mamiellaceae</taxon>
        <taxon>Micromonas</taxon>
    </lineage>
</organism>
<evidence type="ECO:0000259" key="7">
    <source>
        <dbReference type="PROSITE" id="PS50076"/>
    </source>
</evidence>
<dbReference type="InterPro" id="IPR036869">
    <property type="entry name" value="J_dom_sf"/>
</dbReference>
<dbReference type="InterPro" id="IPR001623">
    <property type="entry name" value="DnaJ_domain"/>
</dbReference>
<feature type="region of interest" description="Disordered" evidence="6">
    <location>
        <begin position="1"/>
        <end position="55"/>
    </location>
</feature>
<keyword evidence="5" id="KW-0472">Membrane</keyword>
<feature type="region of interest" description="Disordered" evidence="6">
    <location>
        <begin position="129"/>
        <end position="149"/>
    </location>
</feature>
<dbReference type="PROSITE" id="PS00636">
    <property type="entry name" value="DNAJ_1"/>
    <property type="match status" value="1"/>
</dbReference>
<reference evidence="8" key="1">
    <citation type="submission" date="2021-01" db="EMBL/GenBank/DDBJ databases">
        <authorList>
            <person name="Corre E."/>
            <person name="Pelletier E."/>
            <person name="Niang G."/>
            <person name="Scheremetjew M."/>
            <person name="Finn R."/>
            <person name="Kale V."/>
            <person name="Holt S."/>
            <person name="Cochrane G."/>
            <person name="Meng A."/>
            <person name="Brown T."/>
            <person name="Cohen L."/>
        </authorList>
    </citation>
    <scope>NUCLEOTIDE SEQUENCE</scope>
    <source>
        <strain evidence="8">CCMP1723</strain>
    </source>
</reference>
<dbReference type="InterPro" id="IPR051100">
    <property type="entry name" value="DnaJ_subfamily_B/C"/>
</dbReference>
<evidence type="ECO:0000256" key="6">
    <source>
        <dbReference type="SAM" id="MobiDB-lite"/>
    </source>
</evidence>
<dbReference type="SMART" id="SM00271">
    <property type="entry name" value="DnaJ"/>
    <property type="match status" value="1"/>
</dbReference>
<dbReference type="GO" id="GO:0071218">
    <property type="term" value="P:cellular response to misfolded protein"/>
    <property type="evidence" value="ECO:0007669"/>
    <property type="project" value="TreeGrafter"/>
</dbReference>
<accession>A0A7S0IEG3</accession>
<keyword evidence="3" id="KW-0256">Endoplasmic reticulum</keyword>
<dbReference type="SUPFAM" id="SSF46565">
    <property type="entry name" value="Chaperone J-domain"/>
    <property type="match status" value="1"/>
</dbReference>
<gene>
    <name evidence="8" type="ORF">MCOM1403_LOCUS6665</name>
</gene>
<sequence length="366" mass="41025">MVWVAGAGGAAGASGANGQKHGMNASRDEGASRRTSAGASPSDKPAEHVKGTPEQEALMARVRRANDDYYKILGIERGATDDEIKKAYRKTALKLHPDKCQATGADEVFKQVSRAFACLSDADKKAAYDRYGTEDPNSRPSPFGGGVHRGARRGGYYQEDVDPAEIFNMFFGGGGFPGGPGVRFATHRGGAYYRANRAYQESRRQSGGAGFHPGRGQARAQNTDDLLRNLFQLLPVMVVFLMYFLAPGEEQNFALNRTPTFPHQLKTRRHEFAFYVRSEREWEETYPAATPQRRRMEHNIEMTHINHLESNCLYERQQQQRMYRFGTRAERERAREMTMHSCERLHDIRVKQSSQRLAAGNAGRGV</sequence>
<keyword evidence="2" id="KW-0812">Transmembrane</keyword>
<feature type="compositionally biased region" description="Basic and acidic residues" evidence="6">
    <location>
        <begin position="44"/>
        <end position="53"/>
    </location>
</feature>
<evidence type="ECO:0000256" key="5">
    <source>
        <dbReference type="ARBA" id="ARBA00023136"/>
    </source>
</evidence>
<dbReference type="PANTHER" id="PTHR43908">
    <property type="entry name" value="AT29763P-RELATED"/>
    <property type="match status" value="1"/>
</dbReference>
<dbReference type="Gene3D" id="1.10.287.110">
    <property type="entry name" value="DnaJ domain"/>
    <property type="match status" value="1"/>
</dbReference>
<evidence type="ECO:0000256" key="1">
    <source>
        <dbReference type="ARBA" id="ARBA00004389"/>
    </source>
</evidence>
<dbReference type="InterPro" id="IPR018253">
    <property type="entry name" value="DnaJ_domain_CS"/>
</dbReference>
<feature type="domain" description="J" evidence="7">
    <location>
        <begin position="68"/>
        <end position="132"/>
    </location>
</feature>
<name>A0A7S0IEG3_MICPS</name>
<dbReference type="InterPro" id="IPR015399">
    <property type="entry name" value="DUF1977_DnaJ-like"/>
</dbReference>
<feature type="compositionally biased region" description="Gly residues" evidence="6">
    <location>
        <begin position="1"/>
        <end position="12"/>
    </location>
</feature>
<proteinExistence type="predicted"/>
<evidence type="ECO:0000256" key="2">
    <source>
        <dbReference type="ARBA" id="ARBA00022692"/>
    </source>
</evidence>
<evidence type="ECO:0000256" key="3">
    <source>
        <dbReference type="ARBA" id="ARBA00022824"/>
    </source>
</evidence>
<evidence type="ECO:0000313" key="8">
    <source>
        <dbReference type="EMBL" id="CAD8519239.1"/>
    </source>
</evidence>
<dbReference type="GO" id="GO:0030544">
    <property type="term" value="F:Hsp70 protein binding"/>
    <property type="evidence" value="ECO:0007669"/>
    <property type="project" value="TreeGrafter"/>
</dbReference>
<dbReference type="EMBL" id="HBEQ01008323">
    <property type="protein sequence ID" value="CAD8519239.1"/>
    <property type="molecule type" value="Transcribed_RNA"/>
</dbReference>
<protein>
    <recommendedName>
        <fullName evidence="7">J domain-containing protein</fullName>
    </recommendedName>
</protein>
<comment type="subcellular location">
    <subcellularLocation>
        <location evidence="1">Endoplasmic reticulum membrane</location>
        <topology evidence="1">Single-pass membrane protein</topology>
    </subcellularLocation>
</comment>
<evidence type="ECO:0000256" key="4">
    <source>
        <dbReference type="ARBA" id="ARBA00022989"/>
    </source>
</evidence>
<dbReference type="GO" id="GO:0005789">
    <property type="term" value="C:endoplasmic reticulum membrane"/>
    <property type="evidence" value="ECO:0007669"/>
    <property type="project" value="UniProtKB-SubCell"/>
</dbReference>
<dbReference type="PROSITE" id="PS50076">
    <property type="entry name" value="DNAJ_2"/>
    <property type="match status" value="1"/>
</dbReference>
<dbReference type="Pfam" id="PF09320">
    <property type="entry name" value="DUF1977"/>
    <property type="match status" value="1"/>
</dbReference>
<dbReference type="AlphaFoldDB" id="A0A7S0IEG3"/>